<organism evidence="1 2">
    <name type="scientific">Paramecium tetraurelia</name>
    <dbReference type="NCBI Taxonomy" id="5888"/>
    <lineage>
        <taxon>Eukaryota</taxon>
        <taxon>Sar</taxon>
        <taxon>Alveolata</taxon>
        <taxon>Ciliophora</taxon>
        <taxon>Intramacronucleata</taxon>
        <taxon>Oligohymenophorea</taxon>
        <taxon>Peniculida</taxon>
        <taxon>Parameciidae</taxon>
        <taxon>Paramecium</taxon>
    </lineage>
</organism>
<keyword evidence="2" id="KW-1185">Reference proteome</keyword>
<evidence type="ECO:0000313" key="2">
    <source>
        <dbReference type="Proteomes" id="UP000000600"/>
    </source>
</evidence>
<proteinExistence type="predicted"/>
<dbReference type="InParanoid" id="A0C6S7"/>
<reference evidence="1 2" key="1">
    <citation type="journal article" date="2006" name="Nature">
        <title>Global trends of whole-genome duplications revealed by the ciliate Paramecium tetraurelia.</title>
        <authorList>
            <consortium name="Genoscope"/>
            <person name="Aury J.-M."/>
            <person name="Jaillon O."/>
            <person name="Duret L."/>
            <person name="Noel B."/>
            <person name="Jubin C."/>
            <person name="Porcel B.M."/>
            <person name="Segurens B."/>
            <person name="Daubin V."/>
            <person name="Anthouard V."/>
            <person name="Aiach N."/>
            <person name="Arnaiz O."/>
            <person name="Billaut A."/>
            <person name="Beisson J."/>
            <person name="Blanc I."/>
            <person name="Bouhouche K."/>
            <person name="Camara F."/>
            <person name="Duharcourt S."/>
            <person name="Guigo R."/>
            <person name="Gogendeau D."/>
            <person name="Katinka M."/>
            <person name="Keller A.-M."/>
            <person name="Kissmehl R."/>
            <person name="Klotz C."/>
            <person name="Koll F."/>
            <person name="Le Moue A."/>
            <person name="Lepere C."/>
            <person name="Malinsky S."/>
            <person name="Nowacki M."/>
            <person name="Nowak J.K."/>
            <person name="Plattner H."/>
            <person name="Poulain J."/>
            <person name="Ruiz F."/>
            <person name="Serrano V."/>
            <person name="Zagulski M."/>
            <person name="Dessen P."/>
            <person name="Betermier M."/>
            <person name="Weissenbach J."/>
            <person name="Scarpelli C."/>
            <person name="Schachter V."/>
            <person name="Sperling L."/>
            <person name="Meyer E."/>
            <person name="Cohen J."/>
            <person name="Wincker P."/>
        </authorList>
    </citation>
    <scope>NUCLEOTIDE SEQUENCE [LARGE SCALE GENOMIC DNA]</scope>
    <source>
        <strain evidence="1 2">Stock d4-2</strain>
    </source>
</reference>
<dbReference type="GeneID" id="5019676"/>
<gene>
    <name evidence="1" type="ORF">GSPATT00035623001</name>
</gene>
<dbReference type="KEGG" id="ptm:GSPATT00035623001"/>
<dbReference type="Proteomes" id="UP000000600">
    <property type="component" value="Unassembled WGS sequence"/>
</dbReference>
<dbReference type="RefSeq" id="XP_001433891.1">
    <property type="nucleotide sequence ID" value="XM_001433854.1"/>
</dbReference>
<name>A0C6S7_PARTE</name>
<sequence>MKQNLQTLNYTTFMHLYQERNLVTHGGRDDLADCGMKAWNHRGYIDVERRNYRQSDQF</sequence>
<dbReference type="HOGENOM" id="CLU_2983202_0_0_1"/>
<evidence type="ECO:0000313" key="1">
    <source>
        <dbReference type="EMBL" id="CAK66494.1"/>
    </source>
</evidence>
<dbReference type="AlphaFoldDB" id="A0C6S7"/>
<accession>A0C6S7</accession>
<protein>
    <submittedName>
        <fullName evidence="1">Uncharacterized protein</fullName>
    </submittedName>
</protein>
<dbReference type="EMBL" id="CT868045">
    <property type="protein sequence ID" value="CAK66494.1"/>
    <property type="molecule type" value="Genomic_DNA"/>
</dbReference>